<name>A0AAD6GHN3_9EURO</name>
<feature type="transmembrane region" description="Helical" evidence="1">
    <location>
        <begin position="368"/>
        <end position="389"/>
    </location>
</feature>
<evidence type="ECO:0000256" key="1">
    <source>
        <dbReference type="SAM" id="Phobius"/>
    </source>
</evidence>
<dbReference type="SUPFAM" id="SSF52343">
    <property type="entry name" value="Ferredoxin reductase-like, C-terminal NADP-linked domain"/>
    <property type="match status" value="1"/>
</dbReference>
<feature type="transmembrane region" description="Helical" evidence="1">
    <location>
        <begin position="179"/>
        <end position="205"/>
    </location>
</feature>
<dbReference type="AlphaFoldDB" id="A0AAD6GHN3"/>
<gene>
    <name evidence="2" type="ORF">N7494_002065</name>
</gene>
<organism evidence="2 3">
    <name type="scientific">Penicillium frequentans</name>
    <dbReference type="NCBI Taxonomy" id="3151616"/>
    <lineage>
        <taxon>Eukaryota</taxon>
        <taxon>Fungi</taxon>
        <taxon>Dikarya</taxon>
        <taxon>Ascomycota</taxon>
        <taxon>Pezizomycotina</taxon>
        <taxon>Eurotiomycetes</taxon>
        <taxon>Eurotiomycetidae</taxon>
        <taxon>Eurotiales</taxon>
        <taxon>Aspergillaceae</taxon>
        <taxon>Penicillium</taxon>
    </lineage>
</organism>
<dbReference type="EMBL" id="JAQIZZ010000002">
    <property type="protein sequence ID" value="KAJ5552687.1"/>
    <property type="molecule type" value="Genomic_DNA"/>
</dbReference>
<feature type="transmembrane region" description="Helical" evidence="1">
    <location>
        <begin position="68"/>
        <end position="89"/>
    </location>
</feature>
<keyword evidence="1" id="KW-1133">Transmembrane helix</keyword>
<dbReference type="Proteomes" id="UP001220324">
    <property type="component" value="Unassembled WGS sequence"/>
</dbReference>
<dbReference type="InterPro" id="IPR039261">
    <property type="entry name" value="FNR_nucleotide-bd"/>
</dbReference>
<dbReference type="GO" id="GO:0005886">
    <property type="term" value="C:plasma membrane"/>
    <property type="evidence" value="ECO:0007669"/>
    <property type="project" value="TreeGrafter"/>
</dbReference>
<protein>
    <recommendedName>
        <fullName evidence="4">Integral membrane protein TmpA</fullName>
    </recommendedName>
</protein>
<feature type="transmembrane region" description="Helical" evidence="1">
    <location>
        <begin position="142"/>
        <end position="167"/>
    </location>
</feature>
<dbReference type="GO" id="GO:0075306">
    <property type="term" value="P:regulation of conidium formation"/>
    <property type="evidence" value="ECO:0007669"/>
    <property type="project" value="TreeGrafter"/>
</dbReference>
<comment type="caution">
    <text evidence="2">The sequence shown here is derived from an EMBL/GenBank/DDBJ whole genome shotgun (WGS) entry which is preliminary data.</text>
</comment>
<keyword evidence="1" id="KW-0812">Transmembrane</keyword>
<dbReference type="PANTHER" id="PTHR33927:SF3">
    <property type="entry name" value="INTEGRAL MEMBRANE PROTEIN TMPA"/>
    <property type="match status" value="1"/>
</dbReference>
<proteinExistence type="predicted"/>
<keyword evidence="1" id="KW-0472">Membrane</keyword>
<keyword evidence="3" id="KW-1185">Reference proteome</keyword>
<dbReference type="InterPro" id="IPR052979">
    <property type="entry name" value="Adenylate-forming_domain"/>
</dbReference>
<dbReference type="GO" id="GO:0048315">
    <property type="term" value="P:conidium formation"/>
    <property type="evidence" value="ECO:0007669"/>
    <property type="project" value="TreeGrafter"/>
</dbReference>
<reference evidence="2 3" key="1">
    <citation type="journal article" date="2023" name="IMA Fungus">
        <title>Comparative genomic study of the Penicillium genus elucidates a diverse pangenome and 15 lateral gene transfer events.</title>
        <authorList>
            <person name="Petersen C."/>
            <person name="Sorensen T."/>
            <person name="Nielsen M.R."/>
            <person name="Sondergaard T.E."/>
            <person name="Sorensen J.L."/>
            <person name="Fitzpatrick D.A."/>
            <person name="Frisvad J.C."/>
            <person name="Nielsen K.L."/>
        </authorList>
    </citation>
    <scope>NUCLEOTIDE SEQUENCE [LARGE SCALE GENOMIC DNA]</scope>
    <source>
        <strain evidence="2 3">IBT 35679</strain>
    </source>
</reference>
<sequence length="485" mass="54285">MEITEKESSLSNISPLADVEKAWLSHSASSSTTYIPDEICTPSPTTKLYLESPFFERIPSREYIFWTIYRQLFSVVIIANLAVLIWILVCDRSIVRVADAAAANFLACGLARQPLVVNGFFITLCSIHKSLPICLRRTAAKIYQYGGVHSGCGIASLLWYVALVVLMTREFCIAPTHTVISTLSLVLSHVILVLLLAIIGVSYPAFRVRYHNTFELTHRYCTWVVIALFLALLIIFAKTVSSQSQSQYLLHFPAFWCVCISALAVIQPWTRLRKITVRAEVLSSHALRLHLPGSTGFGKVISLSRNPLRDWHSFATFSDPESSQNVDSSFSLIVSRAGDWTSSIIANPPTTLYTRGQKTYGFTRVMRLFHRIVLVATGSGIGPCLAFLAEKHKRPSMRLLWQTRAPARTYGSEVLELVHRLDPGPMIVDTDKCGRRVDLVPMIADIYHESQAEMVCVISNQRLTEEVLYRLRSRGIAAMGPLFDS</sequence>
<evidence type="ECO:0000313" key="3">
    <source>
        <dbReference type="Proteomes" id="UP001220324"/>
    </source>
</evidence>
<feature type="transmembrane region" description="Helical" evidence="1">
    <location>
        <begin position="248"/>
        <end position="266"/>
    </location>
</feature>
<dbReference type="GO" id="GO:0043935">
    <property type="term" value="P:sexual sporulation resulting in formation of a cellular spore"/>
    <property type="evidence" value="ECO:0007669"/>
    <property type="project" value="TreeGrafter"/>
</dbReference>
<feature type="transmembrane region" description="Helical" evidence="1">
    <location>
        <begin position="217"/>
        <end position="236"/>
    </location>
</feature>
<dbReference type="PANTHER" id="PTHR33927">
    <property type="entry name" value="TRANSMEMBRANE PROTEIN"/>
    <property type="match status" value="1"/>
</dbReference>
<evidence type="ECO:0008006" key="4">
    <source>
        <dbReference type="Google" id="ProtNLM"/>
    </source>
</evidence>
<evidence type="ECO:0000313" key="2">
    <source>
        <dbReference type="EMBL" id="KAJ5552687.1"/>
    </source>
</evidence>
<accession>A0AAD6GHN3</accession>